<feature type="compositionally biased region" description="Polar residues" evidence="1">
    <location>
        <begin position="83"/>
        <end position="95"/>
    </location>
</feature>
<reference evidence="3 4" key="1">
    <citation type="submission" date="2018-12" db="EMBL/GenBank/DDBJ databases">
        <title>Draft genome sequence of Xylaria grammica IHI A82.</title>
        <authorList>
            <person name="Buettner E."/>
            <person name="Kellner H."/>
        </authorList>
    </citation>
    <scope>NUCLEOTIDE SEQUENCE [LARGE SCALE GENOMIC DNA]</scope>
    <source>
        <strain evidence="3 4">IHI A82</strain>
    </source>
</reference>
<feature type="region of interest" description="Disordered" evidence="1">
    <location>
        <begin position="165"/>
        <end position="244"/>
    </location>
</feature>
<evidence type="ECO:0000313" key="3">
    <source>
        <dbReference type="EMBL" id="RWA10138.1"/>
    </source>
</evidence>
<feature type="region of interest" description="Disordered" evidence="1">
    <location>
        <begin position="362"/>
        <end position="425"/>
    </location>
</feature>
<dbReference type="Pfam" id="PF10680">
    <property type="entry name" value="RRN9"/>
    <property type="match status" value="1"/>
</dbReference>
<feature type="region of interest" description="Disordered" evidence="1">
    <location>
        <begin position="625"/>
        <end position="662"/>
    </location>
</feature>
<feature type="compositionally biased region" description="Low complexity" evidence="1">
    <location>
        <begin position="539"/>
        <end position="554"/>
    </location>
</feature>
<dbReference type="STRING" id="363999.A0A439D6V4"/>
<feature type="region of interest" description="Disordered" evidence="1">
    <location>
        <begin position="497"/>
        <end position="554"/>
    </location>
</feature>
<feature type="region of interest" description="Disordered" evidence="1">
    <location>
        <begin position="73"/>
        <end position="99"/>
    </location>
</feature>
<protein>
    <recommendedName>
        <fullName evidence="2">Rrn9 domain-containing protein</fullName>
    </recommendedName>
</protein>
<feature type="compositionally biased region" description="Low complexity" evidence="1">
    <location>
        <begin position="291"/>
        <end position="307"/>
    </location>
</feature>
<feature type="region of interest" description="Disordered" evidence="1">
    <location>
        <begin position="1"/>
        <end position="38"/>
    </location>
</feature>
<dbReference type="InterPro" id="IPR019622">
    <property type="entry name" value="Rrn9_dom"/>
</dbReference>
<evidence type="ECO:0000313" key="4">
    <source>
        <dbReference type="Proteomes" id="UP000286045"/>
    </source>
</evidence>
<keyword evidence="4" id="KW-1185">Reference proteome</keyword>
<feature type="compositionally biased region" description="Basic and acidic residues" evidence="1">
    <location>
        <begin position="640"/>
        <end position="653"/>
    </location>
</feature>
<organism evidence="3 4">
    <name type="scientific">Xylaria grammica</name>
    <dbReference type="NCBI Taxonomy" id="363999"/>
    <lineage>
        <taxon>Eukaryota</taxon>
        <taxon>Fungi</taxon>
        <taxon>Dikarya</taxon>
        <taxon>Ascomycota</taxon>
        <taxon>Pezizomycotina</taxon>
        <taxon>Sordariomycetes</taxon>
        <taxon>Xylariomycetidae</taxon>
        <taxon>Xylariales</taxon>
        <taxon>Xylariaceae</taxon>
        <taxon>Xylaria</taxon>
    </lineage>
</organism>
<evidence type="ECO:0000259" key="2">
    <source>
        <dbReference type="Pfam" id="PF10680"/>
    </source>
</evidence>
<gene>
    <name evidence="3" type="ORF">EKO27_g4969</name>
</gene>
<sequence length="662" mass="73514">MAYAGNDSDEYLPDSDDSNDEDERPNRWSGPPSTWQQLNSAEIDTLSALNKIRNQDLSTHLYNAFALKHRHSRRKARDVANPVPNQDVDTATGQPVQEDKWVPPNAWTAWPLPANAVPRPEFMGRTDPADEDLTFRMQTPYRPKTELEEAVSATMLRFAKEKFQARQAAAQRDEDTSGQGLASGDEEDSSTEMSSAPRRAKSRSRSKLGSKSRSVKYESASEGEMIDIDGPRMENQSSTPPPTMLLKTVVATDDELSYTLLRPSVRAILAKLDTTLVVLHNAQESKMNCPSESEASDASSRSQSCSRSRSRGVSKMNPQSPDAKRRRLPNSRAPPPARESAPPGTSGEREYGIRIARLRKKPIPFFPDDGPEPVSDSTPAPTSAAEYTDTNANAQPKRRARRPRRRGSEALSDITSASGTSARSLPRLSRVRLRDWRDILGAAALAGFPAQALDRAARRCADLFGQSFTLHTLQEAPPDRTQLDEYVHYHPGMTAPYVLEDSEDDDDQGLSRRPRTQTLRAASAAPSEGEEQGRRRGRSSSIGPRSRSRSRSASVGGAHFCIVSNCPRAARPFSRREHLQRHMKLVHKYNGGELLFDVDSGDEMHGAVHVDGFLKPIKVRPGWRGDDVAKEKRRPQTRARGRETLEIRMRDADSATDYEVSD</sequence>
<feature type="compositionally biased region" description="Acidic residues" evidence="1">
    <location>
        <begin position="7"/>
        <end position="23"/>
    </location>
</feature>
<dbReference type="Proteomes" id="UP000286045">
    <property type="component" value="Unassembled WGS sequence"/>
</dbReference>
<proteinExistence type="predicted"/>
<name>A0A439D6V4_9PEZI</name>
<feature type="compositionally biased region" description="Basic residues" evidence="1">
    <location>
        <begin position="396"/>
        <end position="405"/>
    </location>
</feature>
<dbReference type="EMBL" id="RYZI01000126">
    <property type="protein sequence ID" value="RWA10138.1"/>
    <property type="molecule type" value="Genomic_DNA"/>
</dbReference>
<feature type="compositionally biased region" description="Basic residues" evidence="1">
    <location>
        <begin position="198"/>
        <end position="214"/>
    </location>
</feature>
<feature type="region of interest" description="Disordered" evidence="1">
    <location>
        <begin position="285"/>
        <end position="350"/>
    </location>
</feature>
<comment type="caution">
    <text evidence="3">The sequence shown here is derived from an EMBL/GenBank/DDBJ whole genome shotgun (WGS) entry which is preliminary data.</text>
</comment>
<dbReference type="AlphaFoldDB" id="A0A439D6V4"/>
<accession>A0A439D6V4</accession>
<evidence type="ECO:0000256" key="1">
    <source>
        <dbReference type="SAM" id="MobiDB-lite"/>
    </source>
</evidence>
<feature type="domain" description="Rrn9" evidence="2">
    <location>
        <begin position="49"/>
        <end position="120"/>
    </location>
</feature>